<gene>
    <name evidence="1" type="ORF">KDK92_22530</name>
</gene>
<comment type="caution">
    <text evidence="1">The sequence shown here is derived from an EMBL/GenBank/DDBJ whole genome shotgun (WGS) entry which is preliminary data.</text>
</comment>
<name>A0A9J6P8G7_9CLOT</name>
<keyword evidence="2" id="KW-1185">Reference proteome</keyword>
<dbReference type="Gene3D" id="3.40.50.2000">
    <property type="entry name" value="Glycogen Phosphorylase B"/>
    <property type="match status" value="1"/>
</dbReference>
<dbReference type="RefSeq" id="WP_250861792.1">
    <property type="nucleotide sequence ID" value="NZ_JAGSOJ010000006.1"/>
</dbReference>
<reference evidence="1" key="2">
    <citation type="submission" date="2021-04" db="EMBL/GenBank/DDBJ databases">
        <authorList>
            <person name="Dong X."/>
        </authorList>
    </citation>
    <scope>NUCLEOTIDE SEQUENCE</scope>
    <source>
        <strain evidence="1">ZWT</strain>
    </source>
</reference>
<organism evidence="1 2">
    <name type="scientific">Oceanirhabdus seepicola</name>
    <dbReference type="NCBI Taxonomy" id="2828781"/>
    <lineage>
        <taxon>Bacteria</taxon>
        <taxon>Bacillati</taxon>
        <taxon>Bacillota</taxon>
        <taxon>Clostridia</taxon>
        <taxon>Eubacteriales</taxon>
        <taxon>Clostridiaceae</taxon>
        <taxon>Oceanirhabdus</taxon>
    </lineage>
</organism>
<reference evidence="1" key="1">
    <citation type="journal article" date="2021" name="mSystems">
        <title>Bacteria and Archaea Synergistically Convert Glycine Betaine to Biogenic Methane in the Formosa Cold Seep of the South China Sea.</title>
        <authorList>
            <person name="Li L."/>
            <person name="Zhang W."/>
            <person name="Zhang S."/>
            <person name="Song L."/>
            <person name="Sun Q."/>
            <person name="Zhang H."/>
            <person name="Xiang H."/>
            <person name="Dong X."/>
        </authorList>
    </citation>
    <scope>NUCLEOTIDE SEQUENCE</scope>
    <source>
        <strain evidence="1">ZWT</strain>
    </source>
</reference>
<proteinExistence type="predicted"/>
<dbReference type="EMBL" id="JAGSOJ010000006">
    <property type="protein sequence ID" value="MCM1992500.1"/>
    <property type="molecule type" value="Genomic_DNA"/>
</dbReference>
<dbReference type="AlphaFoldDB" id="A0A9J6P8G7"/>
<accession>A0A9J6P8G7</accession>
<dbReference type="Proteomes" id="UP001056429">
    <property type="component" value="Unassembled WGS sequence"/>
</dbReference>
<evidence type="ECO:0000313" key="1">
    <source>
        <dbReference type="EMBL" id="MCM1992500.1"/>
    </source>
</evidence>
<protein>
    <submittedName>
        <fullName evidence="1">Glycosyltransferase</fullName>
    </submittedName>
</protein>
<dbReference type="SUPFAM" id="SSF53756">
    <property type="entry name" value="UDP-Glycosyltransferase/glycogen phosphorylase"/>
    <property type="match status" value="1"/>
</dbReference>
<sequence>MNKKRCIFHVPFFVDKNRPSGTNIRPIKIIEGLEKCDYIVDVIWGYGKERKEVINKIKKNINNGIKYDFIYSESSTEPTLLTEKDHIPRYPFMDFGFMKFCKKKGIKIGLFYRDIYWRFPIYNKVPFIKRNLAKCFYRFDLLNYKGILDILYLPHKKMEEYIPIKIKTRIEELPPAVNEIEFKKNTLESYPLKMFYVGGVSGLYDMTELFKVFNEFKEGQLTVCCRENEWNSVKEKYVDLMSDNIEIIHKKGEEYAPYINRSHICSLLFQPSEYRKFAMPLKLFEYMSYGKPMISSKGTATGEFIEKKKIGWQIDYNKDDIFSVLKKLSVNFEEIDLKQKEILNILDENTWVSRAEKIIRDLTQC</sequence>
<evidence type="ECO:0000313" key="2">
    <source>
        <dbReference type="Proteomes" id="UP001056429"/>
    </source>
</evidence>